<dbReference type="SUPFAM" id="SSF55154">
    <property type="entry name" value="CYTH-like phosphatases"/>
    <property type="match status" value="1"/>
</dbReference>
<dbReference type="InterPro" id="IPR038727">
    <property type="entry name" value="NadR/Ttd14_AAA_dom"/>
</dbReference>
<protein>
    <submittedName>
        <fullName evidence="3">NadR/Ttd14 AAA domain-containing protein</fullName>
    </submittedName>
</protein>
<dbReference type="AlphaFoldDB" id="A0A915AHZ4"/>
<reference evidence="3" key="1">
    <citation type="submission" date="2022-11" db="UniProtKB">
        <authorList>
            <consortium name="WormBaseParasite"/>
        </authorList>
    </citation>
    <scope>IDENTIFICATION</scope>
</reference>
<evidence type="ECO:0000259" key="1">
    <source>
        <dbReference type="Pfam" id="PF13521"/>
    </source>
</evidence>
<dbReference type="InterPro" id="IPR033469">
    <property type="entry name" value="CYTH-like_dom_sf"/>
</dbReference>
<dbReference type="GO" id="GO:0070300">
    <property type="term" value="F:phosphatidic acid binding"/>
    <property type="evidence" value="ECO:0007669"/>
    <property type="project" value="TreeGrafter"/>
</dbReference>
<dbReference type="PANTHER" id="PTHR34932">
    <property type="entry name" value="TRPL TRANSLOCATION DEFECT PROTEIN 14"/>
    <property type="match status" value="1"/>
</dbReference>
<accession>A0A915AHZ4</accession>
<evidence type="ECO:0000313" key="2">
    <source>
        <dbReference type="Proteomes" id="UP000887569"/>
    </source>
</evidence>
<dbReference type="Gene3D" id="2.40.320.10">
    <property type="entry name" value="Hypothetical Protein Pfu-838710-001"/>
    <property type="match status" value="1"/>
</dbReference>
<dbReference type="InterPro" id="IPR053227">
    <property type="entry name" value="TRPL-trafficking_regulator"/>
</dbReference>
<dbReference type="Proteomes" id="UP000887569">
    <property type="component" value="Unplaced"/>
</dbReference>
<dbReference type="WBParaSite" id="PgR008_g118_t01">
    <property type="protein sequence ID" value="PgR008_g118_t01"/>
    <property type="gene ID" value="PgR008_g118"/>
</dbReference>
<dbReference type="GO" id="GO:0045494">
    <property type="term" value="P:photoreceptor cell maintenance"/>
    <property type="evidence" value="ECO:0007669"/>
    <property type="project" value="TreeGrafter"/>
</dbReference>
<organism evidence="2 3">
    <name type="scientific">Parascaris univalens</name>
    <name type="common">Nematode worm</name>
    <dbReference type="NCBI Taxonomy" id="6257"/>
    <lineage>
        <taxon>Eukaryota</taxon>
        <taxon>Metazoa</taxon>
        <taxon>Ecdysozoa</taxon>
        <taxon>Nematoda</taxon>
        <taxon>Chromadorea</taxon>
        <taxon>Rhabditida</taxon>
        <taxon>Spirurina</taxon>
        <taxon>Ascaridomorpha</taxon>
        <taxon>Ascaridoidea</taxon>
        <taxon>Ascarididae</taxon>
        <taxon>Parascaris</taxon>
    </lineage>
</organism>
<name>A0A915AHZ4_PARUN</name>
<feature type="domain" description="NadR/Ttd14 AAA" evidence="1">
    <location>
        <begin position="15"/>
        <end position="189"/>
    </location>
</feature>
<dbReference type="PANTHER" id="PTHR34932:SF1">
    <property type="entry name" value="TRPL TRANSLOCATION DEFECT PROTEIN 14"/>
    <property type="match status" value="1"/>
</dbReference>
<sequence>MADPNPNARKRRMYKVVLTGGPCGGKTTGQDRLRTFFEGLGWKVYTVPETATILLGGGVKFSELTRDQAYAFQRDLLVTMLQIESVFFNQASLSVADDVLVICDRGAMDPSAYIDNQQWQKCLEELSLEQFNLREARYDQVVHMTTAADGAAGYYTLANNSTRKEGIEEAIEQDRLTRNAWLGHPYIDVIDNIGCKSFEDKILHVIAAVCNRIGLPTQDRLAFNSRKRKWLVIAVDESRMPRSEMFFVRHDYLCTEDAKVQVRLRSRSQNGNTTYTITTRNFVTPEPVETRMQLTAREYISYRSMKDKSRAPINKERRCFMFQRQYFHIDIYTSPLPPSCKGKPLMILETYTTAPVGSVEPALPDFMTIEREITGDHVYKIAESLLLYDSLHSGVRRYLLAAQLSIDGQIFRDDIKWTYGSIASVASAEHLRKNEHL</sequence>
<dbReference type="SUPFAM" id="SSF52540">
    <property type="entry name" value="P-loop containing nucleoside triphosphate hydrolases"/>
    <property type="match status" value="1"/>
</dbReference>
<keyword evidence="2" id="KW-1185">Reference proteome</keyword>
<dbReference type="Gene3D" id="3.40.50.300">
    <property type="entry name" value="P-loop containing nucleotide triphosphate hydrolases"/>
    <property type="match status" value="1"/>
</dbReference>
<proteinExistence type="predicted"/>
<evidence type="ECO:0000313" key="3">
    <source>
        <dbReference type="WBParaSite" id="PgR008_g118_t01"/>
    </source>
</evidence>
<dbReference type="InterPro" id="IPR027417">
    <property type="entry name" value="P-loop_NTPase"/>
</dbReference>
<dbReference type="Pfam" id="PF13521">
    <property type="entry name" value="AAA_28"/>
    <property type="match status" value="1"/>
</dbReference>
<dbReference type="GO" id="GO:0035091">
    <property type="term" value="F:phosphatidylinositol binding"/>
    <property type="evidence" value="ECO:0007669"/>
    <property type="project" value="TreeGrafter"/>
</dbReference>
<dbReference type="GO" id="GO:0005525">
    <property type="term" value="F:GTP binding"/>
    <property type="evidence" value="ECO:0007669"/>
    <property type="project" value="TreeGrafter"/>
</dbReference>